<keyword evidence="4 5" id="KW-0949">S-adenosyl-L-methionine</keyword>
<keyword evidence="2 5" id="KW-0489">Methyltransferase</keyword>
<dbReference type="GO" id="GO:0032259">
    <property type="term" value="P:methylation"/>
    <property type="evidence" value="ECO:0007669"/>
    <property type="project" value="UniProtKB-KW"/>
</dbReference>
<feature type="binding site" evidence="6">
    <location>
        <position position="82"/>
    </location>
    <ligand>
        <name>S-adenosyl-L-methionine</name>
        <dbReference type="ChEBI" id="CHEBI:59789"/>
    </ligand>
</feature>
<keyword evidence="3 5" id="KW-0808">Transferase</keyword>
<dbReference type="PANTHER" id="PTHR24422:SF19">
    <property type="entry name" value="CHEMOTAXIS PROTEIN METHYLTRANSFERASE"/>
    <property type="match status" value="1"/>
</dbReference>
<dbReference type="SMART" id="SM00138">
    <property type="entry name" value="MeTrc"/>
    <property type="match status" value="1"/>
</dbReference>
<dbReference type="AlphaFoldDB" id="H8GMX6"/>
<dbReference type="HOGENOM" id="CLU_025854_0_0_6"/>
<dbReference type="PIRSF" id="PIRSF000410">
    <property type="entry name" value="CheR"/>
    <property type="match status" value="1"/>
</dbReference>
<dbReference type="EC" id="2.1.1.80" evidence="5"/>
<evidence type="ECO:0000256" key="4">
    <source>
        <dbReference type="ARBA" id="ARBA00022691"/>
    </source>
</evidence>
<dbReference type="EMBL" id="CM001475">
    <property type="protein sequence ID" value="EIC29528.1"/>
    <property type="molecule type" value="Genomic_DNA"/>
</dbReference>
<dbReference type="Pfam" id="PF01739">
    <property type="entry name" value="CheR"/>
    <property type="match status" value="1"/>
</dbReference>
<dbReference type="InterPro" id="IPR036804">
    <property type="entry name" value="CheR_N_sf"/>
</dbReference>
<evidence type="ECO:0000256" key="1">
    <source>
        <dbReference type="ARBA" id="ARBA00001541"/>
    </source>
</evidence>
<evidence type="ECO:0000313" key="8">
    <source>
        <dbReference type="EMBL" id="EIC29528.1"/>
    </source>
</evidence>
<dbReference type="Gene3D" id="1.10.155.10">
    <property type="entry name" value="Chemotaxis receptor methyltransferase CheR, N-terminal domain"/>
    <property type="match status" value="1"/>
</dbReference>
<organism evidence="8 9">
    <name type="scientific">Methylomicrobium album BG8</name>
    <dbReference type="NCBI Taxonomy" id="686340"/>
    <lineage>
        <taxon>Bacteria</taxon>
        <taxon>Pseudomonadati</taxon>
        <taxon>Pseudomonadota</taxon>
        <taxon>Gammaproteobacteria</taxon>
        <taxon>Methylococcales</taxon>
        <taxon>Methylococcaceae</taxon>
        <taxon>Methylomicrobium</taxon>
    </lineage>
</organism>
<comment type="catalytic activity">
    <reaction evidence="1 5">
        <text>L-glutamyl-[protein] + S-adenosyl-L-methionine = [protein]-L-glutamate 5-O-methyl ester + S-adenosyl-L-homocysteine</text>
        <dbReference type="Rhea" id="RHEA:24452"/>
        <dbReference type="Rhea" id="RHEA-COMP:10208"/>
        <dbReference type="Rhea" id="RHEA-COMP:10311"/>
        <dbReference type="ChEBI" id="CHEBI:29973"/>
        <dbReference type="ChEBI" id="CHEBI:57856"/>
        <dbReference type="ChEBI" id="CHEBI:59789"/>
        <dbReference type="ChEBI" id="CHEBI:82795"/>
        <dbReference type="EC" id="2.1.1.80"/>
    </reaction>
</comment>
<protein>
    <recommendedName>
        <fullName evidence="5">Chemotaxis protein methyltransferase</fullName>
        <ecNumber evidence="5">2.1.1.80</ecNumber>
    </recommendedName>
</protein>
<dbReference type="PRINTS" id="PR00996">
    <property type="entry name" value="CHERMTFRASE"/>
</dbReference>
<dbReference type="Gene3D" id="3.40.50.150">
    <property type="entry name" value="Vaccinia Virus protein VP39"/>
    <property type="match status" value="1"/>
</dbReference>
<dbReference type="InterPro" id="IPR022641">
    <property type="entry name" value="CheR_N"/>
</dbReference>
<proteinExistence type="predicted"/>
<evidence type="ECO:0000259" key="7">
    <source>
        <dbReference type="PROSITE" id="PS50123"/>
    </source>
</evidence>
<dbReference type="PROSITE" id="PS50123">
    <property type="entry name" value="CHER"/>
    <property type="match status" value="1"/>
</dbReference>
<dbReference type="SUPFAM" id="SSF53335">
    <property type="entry name" value="S-adenosyl-L-methionine-dependent methyltransferases"/>
    <property type="match status" value="1"/>
</dbReference>
<dbReference type="InterPro" id="IPR029063">
    <property type="entry name" value="SAM-dependent_MTases_sf"/>
</dbReference>
<keyword evidence="9" id="KW-1185">Reference proteome</keyword>
<dbReference type="PANTHER" id="PTHR24422">
    <property type="entry name" value="CHEMOTAXIS PROTEIN METHYLTRANSFERASE"/>
    <property type="match status" value="1"/>
</dbReference>
<gene>
    <name evidence="8" type="ORF">Metal_1759</name>
</gene>
<evidence type="ECO:0000256" key="2">
    <source>
        <dbReference type="ARBA" id="ARBA00022603"/>
    </source>
</evidence>
<dbReference type="Proteomes" id="UP000005090">
    <property type="component" value="Chromosome"/>
</dbReference>
<dbReference type="GO" id="GO:0008983">
    <property type="term" value="F:protein-glutamate O-methyltransferase activity"/>
    <property type="evidence" value="ECO:0007669"/>
    <property type="project" value="UniProtKB-EC"/>
</dbReference>
<feature type="domain" description="CheR-type methyltransferase" evidence="7">
    <location>
        <begin position="4"/>
        <end position="275"/>
    </location>
</feature>
<dbReference type="SUPFAM" id="SSF47757">
    <property type="entry name" value="Chemotaxis receptor methyltransferase CheR, N-terminal domain"/>
    <property type="match status" value="1"/>
</dbReference>
<reference evidence="8 9" key="1">
    <citation type="journal article" date="2013" name="Genome Announc.">
        <title>Genome Sequence of the Obligate Gammaproteobacterial Methanotroph Methylomicrobium album Strain BG8.</title>
        <authorList>
            <person name="Kits K.D."/>
            <person name="Kalyuzhnaya M.G."/>
            <person name="Klotz M.G."/>
            <person name="Jetten M.S."/>
            <person name="Op den Camp H.J."/>
            <person name="Vuilleumier S."/>
            <person name="Bringel F."/>
            <person name="Dispirito A.A."/>
            <person name="Murrell J.C."/>
            <person name="Bruce D."/>
            <person name="Cheng J.F."/>
            <person name="Copeland A."/>
            <person name="Goodwin L."/>
            <person name="Hauser L."/>
            <person name="Lajus A."/>
            <person name="Land M.L."/>
            <person name="Lapidus A."/>
            <person name="Lucas S."/>
            <person name="Medigue C."/>
            <person name="Pitluck S."/>
            <person name="Woyke T."/>
            <person name="Zeytun A."/>
            <person name="Stein L.Y."/>
        </authorList>
    </citation>
    <scope>NUCLEOTIDE SEQUENCE [LARGE SCALE GENOMIC DNA]</scope>
    <source>
        <strain evidence="8 9">BG8</strain>
    </source>
</reference>
<dbReference type="InterPro" id="IPR000780">
    <property type="entry name" value="CheR_MeTrfase"/>
</dbReference>
<evidence type="ECO:0000256" key="3">
    <source>
        <dbReference type="ARBA" id="ARBA00022679"/>
    </source>
</evidence>
<dbReference type="InterPro" id="IPR026024">
    <property type="entry name" value="Chemotaxis_MeTrfase_CheR"/>
</dbReference>
<feature type="binding site" evidence="6">
    <location>
        <begin position="201"/>
        <end position="202"/>
    </location>
    <ligand>
        <name>S-adenosyl-L-methionine</name>
        <dbReference type="ChEBI" id="CHEBI:59789"/>
    </ligand>
</feature>
<dbReference type="RefSeq" id="WP_005371442.1">
    <property type="nucleotide sequence ID" value="NZ_CM001475.1"/>
</dbReference>
<feature type="binding site" evidence="6">
    <location>
        <position position="118"/>
    </location>
    <ligand>
        <name>S-adenosyl-L-methionine</name>
        <dbReference type="ChEBI" id="CHEBI:59789"/>
    </ligand>
</feature>
<dbReference type="eggNOG" id="COG1352">
    <property type="taxonomic scope" value="Bacteria"/>
</dbReference>
<feature type="binding site" evidence="6">
    <location>
        <position position="80"/>
    </location>
    <ligand>
        <name>S-adenosyl-L-methionine</name>
        <dbReference type="ChEBI" id="CHEBI:59789"/>
    </ligand>
</feature>
<name>H8GMX6_METAL</name>
<dbReference type="Pfam" id="PF03705">
    <property type="entry name" value="CheR_N"/>
    <property type="match status" value="1"/>
</dbReference>
<comment type="function">
    <text evidence="5">Methylation of the membrane-bound methyl-accepting chemotaxis proteins (MCP) to form gamma-glutamyl methyl ester residues in MCP.</text>
</comment>
<evidence type="ECO:0000256" key="6">
    <source>
        <dbReference type="PIRSR" id="PIRSR000410-1"/>
    </source>
</evidence>
<dbReference type="STRING" id="686340.Metal_1759"/>
<feature type="binding site" evidence="6">
    <location>
        <position position="86"/>
    </location>
    <ligand>
        <name>S-adenosyl-L-methionine</name>
        <dbReference type="ChEBI" id="CHEBI:59789"/>
    </ligand>
</feature>
<dbReference type="InterPro" id="IPR050903">
    <property type="entry name" value="Bact_Chemotaxis_MeTrfase"/>
</dbReference>
<sequence length="292" mass="33726">MSKQEQKEFLYTKEDFERIRTILYQHSGIKLNDSKQEMVYTRLGRRLRATGLKTFKEYLIRVERDQGEEWEAFINSLTTNLTAFYREPHHFPILKEHVLSLSKRPIRLWCSASSTGEEPYTMAMTVVEAFGAFNPPVEIIATDIDTNVLSKAEAGIYPIERVEKLPRETLKRFFLKGSGNNDGYVQVRKELRDLVSFRRLNLLDEHWPIGGGFDAIFCRNVMIYFDKPTQYKILKRFAPKLEANGLLFAGHSESLHHAADIFKLRGKTVYELASSVRHSKAALPSNPLHNSI</sequence>
<accession>H8GMX6</accession>
<feature type="binding site" evidence="6">
    <location>
        <begin position="219"/>
        <end position="220"/>
    </location>
    <ligand>
        <name>S-adenosyl-L-methionine</name>
        <dbReference type="ChEBI" id="CHEBI:59789"/>
    </ligand>
</feature>
<evidence type="ECO:0000256" key="5">
    <source>
        <dbReference type="PIRNR" id="PIRNR000410"/>
    </source>
</evidence>
<dbReference type="InterPro" id="IPR022642">
    <property type="entry name" value="CheR_C"/>
</dbReference>
<feature type="binding site" evidence="6">
    <location>
        <position position="143"/>
    </location>
    <ligand>
        <name>S-adenosyl-L-methionine</name>
        <dbReference type="ChEBI" id="CHEBI:59789"/>
    </ligand>
</feature>
<evidence type="ECO:0000313" key="9">
    <source>
        <dbReference type="Proteomes" id="UP000005090"/>
    </source>
</evidence>